<dbReference type="InterPro" id="IPR036388">
    <property type="entry name" value="WH-like_DNA-bd_sf"/>
</dbReference>
<dbReference type="PANTHER" id="PTHR20973:SF0">
    <property type="entry name" value="NON-STRUCTURAL MAINTENANCE OF CHROMOSOMES ELEMENT 1 HOMOLOG"/>
    <property type="match status" value="1"/>
</dbReference>
<evidence type="ECO:0000256" key="10">
    <source>
        <dbReference type="ARBA" id="ARBA00022786"/>
    </source>
</evidence>
<comment type="similarity">
    <text evidence="3 15">Belongs to the NSE1 family.</text>
</comment>
<dbReference type="PANTHER" id="PTHR20973">
    <property type="entry name" value="NON-SMC ELEMENT 1-RELATED"/>
    <property type="match status" value="1"/>
</dbReference>
<evidence type="ECO:0000256" key="2">
    <source>
        <dbReference type="ARBA" id="ARBA00004123"/>
    </source>
</evidence>
<evidence type="ECO:0000259" key="17">
    <source>
        <dbReference type="Pfam" id="PF08746"/>
    </source>
</evidence>
<name>A0A8T2TCG7_CERRI</name>
<feature type="domain" description="Non-structural maintenance of chromosomes element 1 RING C4HC3-type" evidence="17">
    <location>
        <begin position="193"/>
        <end position="236"/>
    </location>
</feature>
<gene>
    <name evidence="18" type="ORF">KP509_14G062900</name>
</gene>
<sequence length="286" mass="32300">MGRLDQNHHTFIQTLMARGPLSDKQAKAMFQDLCGGDAGGFSQFITIINKEMSFLQLEVRAGRNQYNGKLYYGLINKLGNEQAKLGTHYSHAQITFFKSVLEVIVSDSSLKGEISVIQALNLRLEGKNEQQSQGETSTQVPTMALTLAQKEKTLEELVHDRWLVQTADGMVHLGVRSFLELWNIFKNYDVPVCDICNEASIKAQACQNEECSVRMHSYCLKAKFFRPQVPRVCPKCGTAWEVSSVDVPQNRGTPHTNEGNRERSERPPGDLCSTPVRKRYRSLWES</sequence>
<accession>A0A8T2TCG7</accession>
<feature type="region of interest" description="Disordered" evidence="16">
    <location>
        <begin position="247"/>
        <end position="274"/>
    </location>
</feature>
<evidence type="ECO:0000256" key="14">
    <source>
        <dbReference type="ARBA" id="ARBA00023242"/>
    </source>
</evidence>
<reference evidence="18" key="1">
    <citation type="submission" date="2021-08" db="EMBL/GenBank/DDBJ databases">
        <title>WGS assembly of Ceratopteris richardii.</title>
        <authorList>
            <person name="Marchant D.B."/>
            <person name="Chen G."/>
            <person name="Jenkins J."/>
            <person name="Shu S."/>
            <person name="Leebens-Mack J."/>
            <person name="Grimwood J."/>
            <person name="Schmutz J."/>
            <person name="Soltis P."/>
            <person name="Soltis D."/>
            <person name="Chen Z.-H."/>
        </authorList>
    </citation>
    <scope>NUCLEOTIDE SEQUENCE</scope>
    <source>
        <strain evidence="18">Whitten #5841</strain>
        <tissue evidence="18">Leaf</tissue>
    </source>
</reference>
<dbReference type="InterPro" id="IPR011513">
    <property type="entry name" value="Nse1"/>
</dbReference>
<dbReference type="GO" id="GO:0061630">
    <property type="term" value="F:ubiquitin protein ligase activity"/>
    <property type="evidence" value="ECO:0007669"/>
    <property type="project" value="UniProtKB-EC"/>
</dbReference>
<comment type="caution">
    <text evidence="18">The sequence shown here is derived from an EMBL/GenBank/DDBJ whole genome shotgun (WGS) entry which is preliminary data.</text>
</comment>
<proteinExistence type="inferred from homology"/>
<evidence type="ECO:0000313" key="19">
    <source>
        <dbReference type="Proteomes" id="UP000825935"/>
    </source>
</evidence>
<protein>
    <recommendedName>
        <fullName evidence="5 15">Non-structural maintenance of chromosomes element 1 homolog</fullName>
        <ecNumber evidence="4 15">2.3.2.27</ecNumber>
    </recommendedName>
</protein>
<organism evidence="18 19">
    <name type="scientific">Ceratopteris richardii</name>
    <name type="common">Triangle waterfern</name>
    <dbReference type="NCBI Taxonomy" id="49495"/>
    <lineage>
        <taxon>Eukaryota</taxon>
        <taxon>Viridiplantae</taxon>
        <taxon>Streptophyta</taxon>
        <taxon>Embryophyta</taxon>
        <taxon>Tracheophyta</taxon>
        <taxon>Polypodiopsida</taxon>
        <taxon>Polypodiidae</taxon>
        <taxon>Polypodiales</taxon>
        <taxon>Pteridineae</taxon>
        <taxon>Pteridaceae</taxon>
        <taxon>Parkerioideae</taxon>
        <taxon>Ceratopteris</taxon>
    </lineage>
</organism>
<evidence type="ECO:0000256" key="4">
    <source>
        <dbReference type="ARBA" id="ARBA00012483"/>
    </source>
</evidence>
<keyword evidence="10 15" id="KW-0833">Ubl conjugation pathway</keyword>
<dbReference type="Gene3D" id="3.30.40.10">
    <property type="entry name" value="Zinc/RING finger domain, C3HC4 (zinc finger)"/>
    <property type="match status" value="1"/>
</dbReference>
<evidence type="ECO:0000256" key="16">
    <source>
        <dbReference type="SAM" id="MobiDB-lite"/>
    </source>
</evidence>
<comment type="subcellular location">
    <subcellularLocation>
        <location evidence="2 15">Nucleus</location>
    </subcellularLocation>
</comment>
<keyword evidence="19" id="KW-1185">Reference proteome</keyword>
<dbReference type="GO" id="GO:0005634">
    <property type="term" value="C:nucleus"/>
    <property type="evidence" value="ECO:0007669"/>
    <property type="project" value="UniProtKB-SubCell"/>
</dbReference>
<dbReference type="GO" id="GO:0008270">
    <property type="term" value="F:zinc ion binding"/>
    <property type="evidence" value="ECO:0007669"/>
    <property type="project" value="UniProtKB-KW"/>
</dbReference>
<evidence type="ECO:0000256" key="6">
    <source>
        <dbReference type="ARBA" id="ARBA00022679"/>
    </source>
</evidence>
<dbReference type="InterPro" id="IPR013083">
    <property type="entry name" value="Znf_RING/FYVE/PHD"/>
</dbReference>
<dbReference type="GO" id="GO:0000724">
    <property type="term" value="P:double-strand break repair via homologous recombination"/>
    <property type="evidence" value="ECO:0007669"/>
    <property type="project" value="TreeGrafter"/>
</dbReference>
<comment type="catalytic activity">
    <reaction evidence="1 15">
        <text>S-ubiquitinyl-[E2 ubiquitin-conjugating enzyme]-L-cysteine + [acceptor protein]-L-lysine = [E2 ubiquitin-conjugating enzyme]-L-cysteine + N(6)-ubiquitinyl-[acceptor protein]-L-lysine.</text>
        <dbReference type="EC" id="2.3.2.27"/>
    </reaction>
</comment>
<evidence type="ECO:0000256" key="15">
    <source>
        <dbReference type="RuleBase" id="RU368018"/>
    </source>
</evidence>
<dbReference type="EMBL" id="CM035419">
    <property type="protein sequence ID" value="KAH7415832.1"/>
    <property type="molecule type" value="Genomic_DNA"/>
</dbReference>
<keyword evidence="12 15" id="KW-0233">DNA recombination</keyword>
<evidence type="ECO:0000256" key="3">
    <source>
        <dbReference type="ARBA" id="ARBA00010258"/>
    </source>
</evidence>
<evidence type="ECO:0000313" key="18">
    <source>
        <dbReference type="EMBL" id="KAH7415832.1"/>
    </source>
</evidence>
<keyword evidence="6 15" id="KW-0808">Transferase</keyword>
<evidence type="ECO:0000256" key="7">
    <source>
        <dbReference type="ARBA" id="ARBA00022723"/>
    </source>
</evidence>
<keyword evidence="9 15" id="KW-0863">Zinc-finger</keyword>
<dbReference type="Proteomes" id="UP000825935">
    <property type="component" value="Chromosome 14"/>
</dbReference>
<evidence type="ECO:0000256" key="1">
    <source>
        <dbReference type="ARBA" id="ARBA00000900"/>
    </source>
</evidence>
<dbReference type="InterPro" id="IPR014857">
    <property type="entry name" value="Nse1_RING_C4HC3-type"/>
</dbReference>
<comment type="subunit">
    <text evidence="15">Component of the Smc5-Smc6 complex.</text>
</comment>
<keyword evidence="13 15" id="KW-0234">DNA repair</keyword>
<keyword evidence="14 15" id="KW-0539">Nucleus</keyword>
<dbReference type="GO" id="GO:0030915">
    <property type="term" value="C:Smc5-Smc6 complex"/>
    <property type="evidence" value="ECO:0007669"/>
    <property type="project" value="UniProtKB-UniRule"/>
</dbReference>
<dbReference type="Gene3D" id="3.90.1150.220">
    <property type="match status" value="1"/>
</dbReference>
<dbReference type="Pfam" id="PF07574">
    <property type="entry name" value="SMC_Nse1"/>
    <property type="match status" value="1"/>
</dbReference>
<evidence type="ECO:0000256" key="5">
    <source>
        <dbReference type="ARBA" id="ARBA00019422"/>
    </source>
</evidence>
<dbReference type="CDD" id="cd16493">
    <property type="entry name" value="RING-CH-C4HC3_NSE1"/>
    <property type="match status" value="1"/>
</dbReference>
<feature type="compositionally biased region" description="Basic and acidic residues" evidence="16">
    <location>
        <begin position="258"/>
        <end position="268"/>
    </location>
</feature>
<dbReference type="EC" id="2.3.2.27" evidence="4 15"/>
<dbReference type="EMBL" id="CM035419">
    <property type="protein sequence ID" value="KAH7415834.1"/>
    <property type="molecule type" value="Genomic_DNA"/>
</dbReference>
<dbReference type="AlphaFoldDB" id="A0A8T2TCG7"/>
<keyword evidence="8 15" id="KW-0227">DNA damage</keyword>
<dbReference type="Pfam" id="PF08746">
    <property type="entry name" value="zf-RING-like"/>
    <property type="match status" value="1"/>
</dbReference>
<dbReference type="Gene3D" id="1.10.10.10">
    <property type="entry name" value="Winged helix-like DNA-binding domain superfamily/Winged helix DNA-binding domain"/>
    <property type="match status" value="1"/>
</dbReference>
<evidence type="ECO:0000256" key="11">
    <source>
        <dbReference type="ARBA" id="ARBA00022833"/>
    </source>
</evidence>
<evidence type="ECO:0000256" key="9">
    <source>
        <dbReference type="ARBA" id="ARBA00022771"/>
    </source>
</evidence>
<keyword evidence="11 15" id="KW-0862">Zinc</keyword>
<dbReference type="EMBL" id="CM035419">
    <property type="protein sequence ID" value="KAH7415836.1"/>
    <property type="molecule type" value="Genomic_DNA"/>
</dbReference>
<dbReference type="OrthoDB" id="185455at2759"/>
<feature type="compositionally biased region" description="Polar residues" evidence="16">
    <location>
        <begin position="247"/>
        <end position="257"/>
    </location>
</feature>
<dbReference type="OMA" id="WPGDKFV"/>
<keyword evidence="7 15" id="KW-0479">Metal-binding</keyword>
<evidence type="ECO:0000256" key="13">
    <source>
        <dbReference type="ARBA" id="ARBA00023204"/>
    </source>
</evidence>
<evidence type="ECO:0000256" key="8">
    <source>
        <dbReference type="ARBA" id="ARBA00022763"/>
    </source>
</evidence>
<evidence type="ECO:0000256" key="12">
    <source>
        <dbReference type="ARBA" id="ARBA00023172"/>
    </source>
</evidence>